<sequence>MKYLKEFVILCACLFLGVLTRKIINFPVPEAVYGMFYLFLALRFNILKVEDVKTTSDGILINLAFLFVPVGVGIVANYDVIKGKIPALVISVLIGTAVTMVVTGLVVQTLQKRRK</sequence>
<evidence type="ECO:0000256" key="6">
    <source>
        <dbReference type="SAM" id="Phobius"/>
    </source>
</evidence>
<evidence type="ECO:0000313" key="7">
    <source>
        <dbReference type="EMBL" id="MFO3666317.1"/>
    </source>
</evidence>
<evidence type="ECO:0000256" key="2">
    <source>
        <dbReference type="ARBA" id="ARBA00022475"/>
    </source>
</evidence>
<comment type="subcellular location">
    <subcellularLocation>
        <location evidence="1">Cell membrane</location>
        <topology evidence="1">Multi-pass membrane protein</topology>
    </subcellularLocation>
</comment>
<gene>
    <name evidence="7" type="ORF">ACCQ42_00825</name>
</gene>
<evidence type="ECO:0000256" key="1">
    <source>
        <dbReference type="ARBA" id="ARBA00004651"/>
    </source>
</evidence>
<evidence type="ECO:0000256" key="3">
    <source>
        <dbReference type="ARBA" id="ARBA00022692"/>
    </source>
</evidence>
<evidence type="ECO:0000256" key="5">
    <source>
        <dbReference type="ARBA" id="ARBA00023136"/>
    </source>
</evidence>
<keyword evidence="5 6" id="KW-0472">Membrane</keyword>
<protein>
    <submittedName>
        <fullName evidence="7">CidA/LrgA family protein</fullName>
    </submittedName>
</protein>
<dbReference type="EMBL" id="JBGMEF010000004">
    <property type="protein sequence ID" value="MFO3666317.1"/>
    <property type="molecule type" value="Genomic_DNA"/>
</dbReference>
<reference evidence="7 8" key="1">
    <citation type="journal article" date="2025" name="Anaerobe">
        <title>Description of Anaerococcus kampingiae sp. nov., Anaerococcus groningensis sp. nov., Anaerococcus martiniensis sp. nov., and Anaerococcus cruorum sp. nov., isolated from human clinical specimens.</title>
        <authorList>
            <person name="Boiten K.E."/>
            <person name="Meijer J."/>
            <person name="van Wezel E.M."/>
            <person name="Veloo A.C.M."/>
        </authorList>
    </citation>
    <scope>NUCLEOTIDE SEQUENCE [LARGE SCALE GENOMIC DNA]</scope>
    <source>
        <strain evidence="7 8">ENR0874</strain>
    </source>
</reference>
<dbReference type="Pfam" id="PF03788">
    <property type="entry name" value="LrgA"/>
    <property type="match status" value="1"/>
</dbReference>
<dbReference type="RefSeq" id="WP_265214334.1">
    <property type="nucleotide sequence ID" value="NZ_JBGMEF010000004.1"/>
</dbReference>
<evidence type="ECO:0000256" key="4">
    <source>
        <dbReference type="ARBA" id="ARBA00022989"/>
    </source>
</evidence>
<comment type="caution">
    <text evidence="7">The sequence shown here is derived from an EMBL/GenBank/DDBJ whole genome shotgun (WGS) entry which is preliminary data.</text>
</comment>
<dbReference type="PANTHER" id="PTHR33931">
    <property type="entry name" value="HOLIN-LIKE PROTEIN CIDA-RELATED"/>
    <property type="match status" value="1"/>
</dbReference>
<accession>A0ABW9MCZ0</accession>
<feature type="transmembrane region" description="Helical" evidence="6">
    <location>
        <begin position="59"/>
        <end position="81"/>
    </location>
</feature>
<name>A0ABW9MCZ0_9FIRM</name>
<evidence type="ECO:0000313" key="8">
    <source>
        <dbReference type="Proteomes" id="UP001637994"/>
    </source>
</evidence>
<dbReference type="PANTHER" id="PTHR33931:SF2">
    <property type="entry name" value="HOLIN-LIKE PROTEIN CIDA"/>
    <property type="match status" value="1"/>
</dbReference>
<organism evidence="7 8">
    <name type="scientific">Anaerococcus kampingae</name>
    <dbReference type="NCBI Taxonomy" id="3115614"/>
    <lineage>
        <taxon>Bacteria</taxon>
        <taxon>Bacillati</taxon>
        <taxon>Bacillota</taxon>
        <taxon>Tissierellia</taxon>
        <taxon>Tissierellales</taxon>
        <taxon>Peptoniphilaceae</taxon>
        <taxon>Anaerococcus</taxon>
    </lineage>
</organism>
<proteinExistence type="predicted"/>
<feature type="transmembrane region" description="Helical" evidence="6">
    <location>
        <begin position="87"/>
        <end position="107"/>
    </location>
</feature>
<keyword evidence="8" id="KW-1185">Reference proteome</keyword>
<keyword evidence="3 6" id="KW-0812">Transmembrane</keyword>
<keyword evidence="2" id="KW-1003">Cell membrane</keyword>
<dbReference type="InterPro" id="IPR005538">
    <property type="entry name" value="LrgA/CidA"/>
</dbReference>
<feature type="transmembrane region" description="Helical" evidence="6">
    <location>
        <begin position="31"/>
        <end position="47"/>
    </location>
</feature>
<dbReference type="Proteomes" id="UP001637994">
    <property type="component" value="Unassembled WGS sequence"/>
</dbReference>
<keyword evidence="4 6" id="KW-1133">Transmembrane helix</keyword>